<gene>
    <name evidence="1" type="ORF">FQN60_006341</name>
</gene>
<dbReference type="AlphaFoldDB" id="A0A5J5CQK0"/>
<proteinExistence type="predicted"/>
<evidence type="ECO:0000313" key="1">
    <source>
        <dbReference type="EMBL" id="KAA8582670.1"/>
    </source>
</evidence>
<feature type="non-terminal residue" evidence="1">
    <location>
        <position position="258"/>
    </location>
</feature>
<accession>A0A5J5CQK0</accession>
<sequence length="258" mass="28401">MVQVKAGACTRDDKYERFGPAMQIGWGKQRGRETEEEVYCKDQIRQHIHIRLCRVALQHQRHHVVLTRENVTELLSQAGCFLGAPVCTEPLSHRSELPLLVSRVPSLSMSSPFTPVPSTCCSIERSTQCPIAEVKDLRLGAGSFGGRESGGYSGKRVVSWEGTDVTMASVPKVLDGQSYTSTGEEMTQPLKFEGHLQAFEETLLSCHHYRGHKNLSFLRSDGPTFRLSFSSTTSSISLGPSLKVSISLLPSLCSSRSS</sequence>
<evidence type="ECO:0000313" key="2">
    <source>
        <dbReference type="Proteomes" id="UP000327493"/>
    </source>
</evidence>
<name>A0A5J5CQK0_9PERO</name>
<dbReference type="EMBL" id="VOFY01000019">
    <property type="protein sequence ID" value="KAA8582670.1"/>
    <property type="molecule type" value="Genomic_DNA"/>
</dbReference>
<reference evidence="1 2" key="1">
    <citation type="submission" date="2019-08" db="EMBL/GenBank/DDBJ databases">
        <title>A chromosome-level genome assembly, high-density linkage maps, and genome scans reveal the genomic architecture of hybrid incompatibilities underlying speciation via character displacement in darters (Percidae: Etheostominae).</title>
        <authorList>
            <person name="Moran R.L."/>
            <person name="Catchen J.M."/>
            <person name="Fuller R.C."/>
        </authorList>
    </citation>
    <scope>NUCLEOTIDE SEQUENCE [LARGE SCALE GENOMIC DNA]</scope>
    <source>
        <strain evidence="1">EspeVRDwgs_2016</strain>
        <tissue evidence="1">Muscle</tissue>
    </source>
</reference>
<dbReference type="Proteomes" id="UP000327493">
    <property type="component" value="Chromosome 19"/>
</dbReference>
<organism evidence="1 2">
    <name type="scientific">Etheostoma spectabile</name>
    <name type="common">orangethroat darter</name>
    <dbReference type="NCBI Taxonomy" id="54343"/>
    <lineage>
        <taxon>Eukaryota</taxon>
        <taxon>Metazoa</taxon>
        <taxon>Chordata</taxon>
        <taxon>Craniata</taxon>
        <taxon>Vertebrata</taxon>
        <taxon>Euteleostomi</taxon>
        <taxon>Actinopterygii</taxon>
        <taxon>Neopterygii</taxon>
        <taxon>Teleostei</taxon>
        <taxon>Neoteleostei</taxon>
        <taxon>Acanthomorphata</taxon>
        <taxon>Eupercaria</taxon>
        <taxon>Perciformes</taxon>
        <taxon>Percoidei</taxon>
        <taxon>Percidae</taxon>
        <taxon>Etheostomatinae</taxon>
        <taxon>Etheostoma</taxon>
    </lineage>
</organism>
<comment type="caution">
    <text evidence="1">The sequence shown here is derived from an EMBL/GenBank/DDBJ whole genome shotgun (WGS) entry which is preliminary data.</text>
</comment>
<keyword evidence="2" id="KW-1185">Reference proteome</keyword>
<protein>
    <submittedName>
        <fullName evidence="1">Uncharacterized protein</fullName>
    </submittedName>
</protein>